<feature type="region of interest" description="Disordered" evidence="10">
    <location>
        <begin position="1317"/>
        <end position="1354"/>
    </location>
</feature>
<dbReference type="Gene3D" id="1.10.238.100">
    <property type="entry name" value="YAP1 redox domain. Chain B"/>
    <property type="match status" value="1"/>
</dbReference>
<feature type="chain" id="PRO_5013245050" description="Fungal N-terminal domain-containing protein" evidence="11">
    <location>
        <begin position="20"/>
        <end position="1684"/>
    </location>
</feature>
<keyword evidence="4" id="KW-0963">Cytoplasm</keyword>
<keyword evidence="5" id="KW-0805">Transcription regulation</keyword>
<feature type="compositionally biased region" description="Basic and acidic residues" evidence="10">
    <location>
        <begin position="1336"/>
        <end position="1350"/>
    </location>
</feature>
<dbReference type="Proteomes" id="UP000184330">
    <property type="component" value="Unassembled WGS sequence"/>
</dbReference>
<dbReference type="Pfam" id="PF08601">
    <property type="entry name" value="PAP1"/>
    <property type="match status" value="1"/>
</dbReference>
<dbReference type="InterPro" id="IPR023167">
    <property type="entry name" value="Yap1_redox_dom_sf"/>
</dbReference>
<keyword evidence="6" id="KW-0238">DNA-binding</keyword>
<dbReference type="GO" id="GO:0005819">
    <property type="term" value="C:spindle"/>
    <property type="evidence" value="ECO:0007669"/>
    <property type="project" value="UniProtKB-SubCell"/>
</dbReference>
<evidence type="ECO:0000256" key="5">
    <source>
        <dbReference type="ARBA" id="ARBA00023015"/>
    </source>
</evidence>
<comment type="similarity">
    <text evidence="3">Belongs to the INCENP family.</text>
</comment>
<dbReference type="SUPFAM" id="SSF111430">
    <property type="entry name" value="YAP1 redox domain"/>
    <property type="match status" value="1"/>
</dbReference>
<organism evidence="14 15">
    <name type="scientific">Phialocephala subalpina</name>
    <dbReference type="NCBI Taxonomy" id="576137"/>
    <lineage>
        <taxon>Eukaryota</taxon>
        <taxon>Fungi</taxon>
        <taxon>Dikarya</taxon>
        <taxon>Ascomycota</taxon>
        <taxon>Pezizomycotina</taxon>
        <taxon>Leotiomycetes</taxon>
        <taxon>Helotiales</taxon>
        <taxon>Mollisiaceae</taxon>
        <taxon>Phialocephala</taxon>
        <taxon>Phialocephala fortinii species complex</taxon>
    </lineage>
</organism>
<feature type="compositionally biased region" description="Polar residues" evidence="10">
    <location>
        <begin position="1281"/>
        <end position="1292"/>
    </location>
</feature>
<dbReference type="PANTHER" id="PTHR36167:SF3">
    <property type="entry name" value="C2H2 FINGER DOMAIN TRANSCRIPTION FACTOR (EUROFUNG)-RELATED"/>
    <property type="match status" value="1"/>
</dbReference>
<feature type="compositionally biased region" description="Acidic residues" evidence="10">
    <location>
        <begin position="1053"/>
        <end position="1062"/>
    </location>
</feature>
<dbReference type="InterPro" id="IPR005635">
    <property type="entry name" value="Inner_centromere_prot_ARK-bd"/>
</dbReference>
<reference evidence="14 15" key="1">
    <citation type="submission" date="2016-03" db="EMBL/GenBank/DDBJ databases">
        <authorList>
            <person name="Ploux O."/>
        </authorList>
    </citation>
    <scope>NUCLEOTIDE SEQUENCE [LARGE SCALE GENOMIC DNA]</scope>
    <source>
        <strain evidence="14 15">UAMH 11012</strain>
    </source>
</reference>
<dbReference type="Pfam" id="PF02045">
    <property type="entry name" value="CBFB_NFYA"/>
    <property type="match status" value="1"/>
</dbReference>
<dbReference type="OrthoDB" id="5431013at2759"/>
<evidence type="ECO:0000313" key="14">
    <source>
        <dbReference type="EMBL" id="CZR50235.1"/>
    </source>
</evidence>
<keyword evidence="8" id="KW-0206">Cytoskeleton</keyword>
<feature type="region of interest" description="Disordered" evidence="10">
    <location>
        <begin position="1264"/>
        <end position="1296"/>
    </location>
</feature>
<evidence type="ECO:0000256" key="2">
    <source>
        <dbReference type="ARBA" id="ARBA00004186"/>
    </source>
</evidence>
<dbReference type="Pfam" id="PF03941">
    <property type="entry name" value="INCENP_ARK-bind"/>
    <property type="match status" value="1"/>
</dbReference>
<dbReference type="GO" id="GO:0003700">
    <property type="term" value="F:DNA-binding transcription factor activity"/>
    <property type="evidence" value="ECO:0007669"/>
    <property type="project" value="InterPro"/>
</dbReference>
<protein>
    <recommendedName>
        <fullName evidence="16">Fungal N-terminal domain-containing protein</fullName>
    </recommendedName>
</protein>
<dbReference type="Gene3D" id="6.10.250.2430">
    <property type="match status" value="1"/>
</dbReference>
<feature type="domain" description="Transcription factor PAP1" evidence="13">
    <location>
        <begin position="509"/>
        <end position="558"/>
    </location>
</feature>
<dbReference type="STRING" id="576137.A0A1L7WBT2"/>
<keyword evidence="7" id="KW-0804">Transcription</keyword>
<feature type="compositionally biased region" description="Basic and acidic residues" evidence="10">
    <location>
        <begin position="995"/>
        <end position="1014"/>
    </location>
</feature>
<evidence type="ECO:0000259" key="12">
    <source>
        <dbReference type="Pfam" id="PF03941"/>
    </source>
</evidence>
<keyword evidence="9" id="KW-0539">Nucleus</keyword>
<feature type="compositionally biased region" description="Acidic residues" evidence="10">
    <location>
        <begin position="1645"/>
        <end position="1664"/>
    </location>
</feature>
<name>A0A1L7WBT2_9HELO</name>
<evidence type="ECO:0000259" key="13">
    <source>
        <dbReference type="Pfam" id="PF08601"/>
    </source>
</evidence>
<evidence type="ECO:0000256" key="8">
    <source>
        <dbReference type="ARBA" id="ARBA00023212"/>
    </source>
</evidence>
<dbReference type="GO" id="GO:0005634">
    <property type="term" value="C:nucleus"/>
    <property type="evidence" value="ECO:0007669"/>
    <property type="project" value="UniProtKB-SubCell"/>
</dbReference>
<keyword evidence="11" id="KW-0732">Signal</keyword>
<dbReference type="EMBL" id="FJOG01000001">
    <property type="protein sequence ID" value="CZR50235.1"/>
    <property type="molecule type" value="Genomic_DNA"/>
</dbReference>
<evidence type="ECO:0000256" key="11">
    <source>
        <dbReference type="SAM" id="SignalP"/>
    </source>
</evidence>
<evidence type="ECO:0000256" key="6">
    <source>
        <dbReference type="ARBA" id="ARBA00023125"/>
    </source>
</evidence>
<feature type="region of interest" description="Disordered" evidence="10">
    <location>
        <begin position="1641"/>
        <end position="1664"/>
    </location>
</feature>
<gene>
    <name evidence="14" type="ORF">PAC_00107</name>
</gene>
<dbReference type="InterPro" id="IPR039327">
    <property type="entry name" value="CON7-like"/>
</dbReference>
<feature type="region of interest" description="Disordered" evidence="10">
    <location>
        <begin position="967"/>
        <end position="1097"/>
    </location>
</feature>
<evidence type="ECO:0000256" key="4">
    <source>
        <dbReference type="ARBA" id="ARBA00022490"/>
    </source>
</evidence>
<keyword evidence="15" id="KW-1185">Reference proteome</keyword>
<feature type="compositionally biased region" description="Acidic residues" evidence="10">
    <location>
        <begin position="1015"/>
        <end position="1033"/>
    </location>
</feature>
<dbReference type="GO" id="GO:0003677">
    <property type="term" value="F:DNA binding"/>
    <property type="evidence" value="ECO:0007669"/>
    <property type="project" value="UniProtKB-KW"/>
</dbReference>
<sequence>MDPLTAIGAVASIWQIAQAALSLSKTLYTLGAAVGSASEDIQLLADDLKTFSQSLTLLSRLLEDSKSWYSDDIYLLTAKIIKDCADLYVKIDKILEKLGGNGKRTWKVRMKFVYKESQIQKLLSRLRDMKGTLATILMSLQVDLQLSLLNISSTSKIQRPPERPLQPETLRVLQEANKLIMAGGTLTKYTISSKETVQVSERGVHVSTTHCRMQQSEPQSGFSALSTTARSILDPPQLLGHSNVFNTTQSFVVLPSNANAIPPVIKRDLNSASLTRLVSSSIKALDGGKPTKSPSSPRYGSSTQPLDNDHAATRSLKSSSSAESFKSAISIQEQDLEVARKVKAVQSVLHAFRTAIQILGNLIESRLSGTDEKLFSAAKGLEQSLAEGSNRINRHHMNHFKQYGQAYLELFGPAVSDKIQLLGSELMKNVVMKLHEYSAEYEDLYASQFEHLSRVSKDVSLRTSHHLTRLASGFGSNAQSIYAEIPRMEGINWFAQQNNNEIAEPKAVNDIWERVQSLPAERGDEIDLDRLCEGLRKKTKAAEAGAVINESDFNKIMESYVDRKPAKLNHDDDEMPELFYHPGMSGRPLDTPLPAVPQLPENRSPPLLPAGWYRSAREYGHLHPSAVDGQQRHVAYPSQSILIPSAQYVPRSSSLSGHSAAPQISPATRQYVVPPPPPMSPPAQQHMMNILPPPPPPNVAPQSYQHPGVTLLPPPGPPPVANWQGSWGRSYDARGFPLSPPFIRHDVTKGRSLPPYHDSLSASSTLPKAYSTKPVSQCIYVPDTSGTVDDDDSDLEAAAGLEAMRIAEEQLNALDTSDSNHKSLDLGWNDACVSYGEYDVGDKHPYPAFEEDIDFTATTAAGLQDTGFDPNIVINDTSFRRHEAPPVSNSPWTYDHPLYAETAVKSVDVCEEENVVLPDIHSDLEEDYEEDESVPSWAKDPDLQKSLLAQETMDPTAIFRHADSPSMDELFGRQNHRSDESQAPIKSGQAIDAKANLEVKEDKKADGESDAKEDIDAEEESEEDEDDAGEEEQAITGSRMKRRRERQNQFLDVDAEVDEEADRETSSLKMIPPATNIPIHTPPGNVGPGQKPLTGTKEYQEYQKQLFATVPSYTPHGDTKSWAYPQPIELNPTQIEQQKQAARDYKLSLMPGHDPDSKESNEAHSKKLQEYQMSLMTLYCGNPTRTTRKKMYRINNKDKHTASSPSNMGQPPALLSQDTDPTMPLAKYPANLDVLQDFDFDAFLHNDSNPGCEFQFSELSDADLDASKDEKEDKSAKSSETRQAVPSSTASPTRKDDVLFVNEKQFHRIIKRRMARQQLADQLATKRRKIGSPSTSEREARDQREGEANRPDTQITAVARNNDTKQEMQEPSPATLPFRPARSSTYPALSHLSPAQTSKLWWQAYISLVSTSSPESLVFTTIRNCLKHELGAQAAMPASDDICSMRVSSSVRRLEKAMHHDKPQLAKVLEIRSNILRIVTTVDEQLGLEIATLGWSCVYILLSLYEKVLNASPPTQIPATCLQASYSHLETVVAIIARYAVMENLYQQSGGALSLKPEYRAALISLCSDILTYFATAFAYAEHELNPKEQERELGEVRDLLKPLSLAEGGWQGSLQKCGFLVELIKQKDIACQGFKVVVDTKEESSDESESDEADVEDVSDEDWERIESAEVKVEVGVEMDTSV</sequence>
<feature type="region of interest" description="Disordered" evidence="10">
    <location>
        <begin position="284"/>
        <end position="319"/>
    </location>
</feature>
<accession>A0A1L7WBT2</accession>
<feature type="domain" description="Inner centromere protein ARK-binding" evidence="12">
    <location>
        <begin position="919"/>
        <end position="971"/>
    </location>
</feature>
<evidence type="ECO:0000256" key="9">
    <source>
        <dbReference type="ARBA" id="ARBA00023242"/>
    </source>
</evidence>
<evidence type="ECO:0000256" key="3">
    <source>
        <dbReference type="ARBA" id="ARBA00010042"/>
    </source>
</evidence>
<feature type="region of interest" description="Disordered" evidence="10">
    <location>
        <begin position="1198"/>
        <end position="1222"/>
    </location>
</feature>
<proteinExistence type="inferred from homology"/>
<evidence type="ECO:0000256" key="1">
    <source>
        <dbReference type="ARBA" id="ARBA00004123"/>
    </source>
</evidence>
<dbReference type="PANTHER" id="PTHR36167">
    <property type="entry name" value="C2H2 FINGER DOMAIN TRANSCRIPTION FACTOR (EUROFUNG)-RELATED"/>
    <property type="match status" value="1"/>
</dbReference>
<dbReference type="PROSITE" id="PS51152">
    <property type="entry name" value="NFYA_HAP2_2"/>
    <property type="match status" value="1"/>
</dbReference>
<dbReference type="InterPro" id="IPR001289">
    <property type="entry name" value="NFYA"/>
</dbReference>
<feature type="compositionally biased region" description="Polar residues" evidence="10">
    <location>
        <begin position="292"/>
        <end position="306"/>
    </location>
</feature>
<evidence type="ECO:0000256" key="7">
    <source>
        <dbReference type="ARBA" id="ARBA00023163"/>
    </source>
</evidence>
<dbReference type="InterPro" id="IPR013910">
    <property type="entry name" value="TF_PAP1"/>
</dbReference>
<feature type="signal peptide" evidence="11">
    <location>
        <begin position="1"/>
        <end position="19"/>
    </location>
</feature>
<evidence type="ECO:0000256" key="10">
    <source>
        <dbReference type="SAM" id="MobiDB-lite"/>
    </source>
</evidence>
<feature type="compositionally biased region" description="Basic and acidic residues" evidence="10">
    <location>
        <begin position="1265"/>
        <end position="1280"/>
    </location>
</feature>
<evidence type="ECO:0000313" key="15">
    <source>
        <dbReference type="Proteomes" id="UP000184330"/>
    </source>
</evidence>
<evidence type="ECO:0008006" key="16">
    <source>
        <dbReference type="Google" id="ProtNLM"/>
    </source>
</evidence>
<comment type="subcellular location">
    <subcellularLocation>
        <location evidence="2">Cytoplasm</location>
        <location evidence="2">Cytoskeleton</location>
        <location evidence="2">Spindle</location>
    </subcellularLocation>
    <subcellularLocation>
        <location evidence="1">Nucleus</location>
    </subcellularLocation>
</comment>